<accession>C0QLD1</accession>
<dbReference type="AlphaFoldDB" id="C0QLD1"/>
<evidence type="ECO:0000313" key="2">
    <source>
        <dbReference type="Proteomes" id="UP000000442"/>
    </source>
</evidence>
<dbReference type="RefSeq" id="WP_015903006.1">
    <property type="nucleotide sequence ID" value="NC_012108.1"/>
</dbReference>
<sequence length="480" mass="53786">MKIRHIARGILTFTICFGLIYPPTGMAATPSIKTSFKRYAVYPYKDRKVMCERYQVAKDDWLYKIFRQKGEISEKDFPLFLTMFKVLNPGISNIDAINPGQRVLIPLKTISHEDFDETSPGIVDVPVIEFSTLHAKMSTRYKKHRVKKGDTVSELMDSEFLNRDGTLNPQGLALFTLANPGVSRPDLIQEETILNLPLPRAPESSFPARPISSETLTALKKYSQTRHGELLESGKYYFPSKGQADQVLDLAYTPLIQFKNGSKTIMVPEKNLYQTLAAAIRTFWSDVTLVEIKTALEAMAAPSSAEVLPGTKKETDSHGIPLDHRLAAKELVEYAGFEYTPDATIDLAVGSQDLDIRVGKISRQGKPDLFVEFGDVYGFALDRIHDKGYELISLFPRETTHQIAVKLFTGLGIQVVENPSFISTRTHRTVTIPGIYIPSAPREIMLLDGDPDLETTDFLREKNISLLRIDLPDSGASPWK</sequence>
<protein>
    <recommendedName>
        <fullName evidence="3">LysM domain-containing protein</fullName>
    </recommendedName>
</protein>
<organism evidence="1 2">
    <name type="scientific">Desulforapulum autotrophicum (strain ATCC 43914 / DSM 3382 / VKM B-1955 / HRM2)</name>
    <name type="common">Desulfobacterium autotrophicum</name>
    <dbReference type="NCBI Taxonomy" id="177437"/>
    <lineage>
        <taxon>Bacteria</taxon>
        <taxon>Pseudomonadati</taxon>
        <taxon>Thermodesulfobacteriota</taxon>
        <taxon>Desulfobacteria</taxon>
        <taxon>Desulfobacterales</taxon>
        <taxon>Desulfobacteraceae</taxon>
        <taxon>Desulforapulum</taxon>
    </lineage>
</organism>
<proteinExistence type="predicted"/>
<dbReference type="HOGENOM" id="CLU_554052_0_0_7"/>
<dbReference type="STRING" id="177437.HRM2_11050"/>
<keyword evidence="2" id="KW-1185">Reference proteome</keyword>
<reference evidence="1 2" key="1">
    <citation type="journal article" date="2009" name="Environ. Microbiol.">
        <title>Genome sequence of Desulfobacterium autotrophicum HRM2, a marine sulfate reducer oxidizing organic carbon completely to carbon dioxide.</title>
        <authorList>
            <person name="Strittmatter A.W."/>
            <person name="Liesegang H."/>
            <person name="Rabus R."/>
            <person name="Decker I."/>
            <person name="Amann J."/>
            <person name="Andres S."/>
            <person name="Henne A."/>
            <person name="Fricke W.F."/>
            <person name="Martinez-Arias R."/>
            <person name="Bartels D."/>
            <person name="Goesmann A."/>
            <person name="Krause L."/>
            <person name="Puehler A."/>
            <person name="Klenk H.P."/>
            <person name="Richter M."/>
            <person name="Schuler M."/>
            <person name="Gloeckner F.O."/>
            <person name="Meyerdierks A."/>
            <person name="Gottschalk G."/>
            <person name="Amann R."/>
        </authorList>
    </citation>
    <scope>NUCLEOTIDE SEQUENCE [LARGE SCALE GENOMIC DNA]</scope>
    <source>
        <strain evidence="2">ATCC 43914 / DSM 3382 / HRM2</strain>
    </source>
</reference>
<evidence type="ECO:0000313" key="1">
    <source>
        <dbReference type="EMBL" id="ACN14217.1"/>
    </source>
</evidence>
<dbReference type="EMBL" id="CP001087">
    <property type="protein sequence ID" value="ACN14217.1"/>
    <property type="molecule type" value="Genomic_DNA"/>
</dbReference>
<dbReference type="InterPro" id="IPR036779">
    <property type="entry name" value="LysM_dom_sf"/>
</dbReference>
<gene>
    <name evidence="1" type="ordered locus">HRM2_11050</name>
</gene>
<dbReference type="KEGG" id="dat:HRM2_11050"/>
<dbReference type="Gene3D" id="3.10.350.10">
    <property type="entry name" value="LysM domain"/>
    <property type="match status" value="1"/>
</dbReference>
<dbReference type="Proteomes" id="UP000000442">
    <property type="component" value="Chromosome"/>
</dbReference>
<name>C0QLD1_DESAH</name>
<dbReference type="eggNOG" id="COG1388">
    <property type="taxonomic scope" value="Bacteria"/>
</dbReference>
<evidence type="ECO:0008006" key="3">
    <source>
        <dbReference type="Google" id="ProtNLM"/>
    </source>
</evidence>